<keyword evidence="3" id="KW-1185">Reference proteome</keyword>
<name>A0A418VTE3_9PROT</name>
<sequence length="99" mass="10561">MAAYPALVLNADYQPLGLYPLHTMPWNDAVRGMFKGSVDVIEVYNRKVHSQHLALNLPSVVVQKTYVRLDTPAPCRAPASGSGTRVVAPIAASACPSGT</sequence>
<dbReference type="Proteomes" id="UP000284605">
    <property type="component" value="Unassembled WGS sequence"/>
</dbReference>
<gene>
    <name evidence="2" type="ORF">D3874_01210</name>
    <name evidence="1" type="ORF">D3874_27735</name>
</gene>
<dbReference type="EMBL" id="QYUK01000008">
    <property type="protein sequence ID" value="RJF94484.1"/>
    <property type="molecule type" value="Genomic_DNA"/>
</dbReference>
<dbReference type="EMBL" id="QYUK01000026">
    <property type="protein sequence ID" value="RJF80112.1"/>
    <property type="molecule type" value="Genomic_DNA"/>
</dbReference>
<comment type="caution">
    <text evidence="1">The sequence shown here is derived from an EMBL/GenBank/DDBJ whole genome shotgun (WGS) entry which is preliminary data.</text>
</comment>
<evidence type="ECO:0000313" key="3">
    <source>
        <dbReference type="Proteomes" id="UP000284605"/>
    </source>
</evidence>
<proteinExistence type="predicted"/>
<accession>A0A418VTE3</accession>
<evidence type="ECO:0000313" key="2">
    <source>
        <dbReference type="EMBL" id="RJF94484.1"/>
    </source>
</evidence>
<protein>
    <submittedName>
        <fullName evidence="1">Uncharacterized protein</fullName>
    </submittedName>
</protein>
<reference evidence="1 3" key="1">
    <citation type="submission" date="2018-09" db="EMBL/GenBank/DDBJ databases">
        <authorList>
            <person name="Zhu H."/>
        </authorList>
    </citation>
    <scope>NUCLEOTIDE SEQUENCE [LARGE SCALE GENOMIC DNA]</scope>
    <source>
        <strain evidence="1 3">K1W22B-8</strain>
    </source>
</reference>
<organism evidence="1 3">
    <name type="scientific">Oleomonas cavernae</name>
    <dbReference type="NCBI Taxonomy" id="2320859"/>
    <lineage>
        <taxon>Bacteria</taxon>
        <taxon>Pseudomonadati</taxon>
        <taxon>Pseudomonadota</taxon>
        <taxon>Alphaproteobacteria</taxon>
        <taxon>Acetobacterales</taxon>
        <taxon>Acetobacteraceae</taxon>
        <taxon>Oleomonas</taxon>
    </lineage>
</organism>
<evidence type="ECO:0000313" key="1">
    <source>
        <dbReference type="EMBL" id="RJF80112.1"/>
    </source>
</evidence>
<dbReference type="AlphaFoldDB" id="A0A418VTE3"/>